<feature type="non-terminal residue" evidence="1">
    <location>
        <position position="81"/>
    </location>
</feature>
<name>A0ACC1JIQ1_9FUNG</name>
<keyword evidence="2" id="KW-1185">Reference proteome</keyword>
<organism evidence="1 2">
    <name type="scientific">Coemansia nantahalensis</name>
    <dbReference type="NCBI Taxonomy" id="2789366"/>
    <lineage>
        <taxon>Eukaryota</taxon>
        <taxon>Fungi</taxon>
        <taxon>Fungi incertae sedis</taxon>
        <taxon>Zoopagomycota</taxon>
        <taxon>Kickxellomycotina</taxon>
        <taxon>Kickxellomycetes</taxon>
        <taxon>Kickxellales</taxon>
        <taxon>Kickxellaceae</taxon>
        <taxon>Coemansia</taxon>
    </lineage>
</organism>
<comment type="caution">
    <text evidence="1">The sequence shown here is derived from an EMBL/GenBank/DDBJ whole genome shotgun (WGS) entry which is preliminary data.</text>
</comment>
<accession>A0ACC1JIQ1</accession>
<gene>
    <name evidence="1" type="ORF">IWQ57_006869</name>
</gene>
<feature type="non-terminal residue" evidence="1">
    <location>
        <position position="1"/>
    </location>
</feature>
<evidence type="ECO:0000313" key="2">
    <source>
        <dbReference type="Proteomes" id="UP001140234"/>
    </source>
</evidence>
<dbReference type="Proteomes" id="UP001140234">
    <property type="component" value="Unassembled WGS sequence"/>
</dbReference>
<proteinExistence type="predicted"/>
<sequence>TTSPDRPTYIGIHARDANTQILYVSSGCRQGVGFTPEYVMRHRATDFIADDYDSSDYARVYETKTSLNPLTQEEEDDDEAN</sequence>
<protein>
    <submittedName>
        <fullName evidence="1">Uncharacterized protein</fullName>
    </submittedName>
</protein>
<evidence type="ECO:0000313" key="1">
    <source>
        <dbReference type="EMBL" id="KAJ2758297.1"/>
    </source>
</evidence>
<reference evidence="1" key="1">
    <citation type="submission" date="2022-07" db="EMBL/GenBank/DDBJ databases">
        <title>Phylogenomic reconstructions and comparative analyses of Kickxellomycotina fungi.</title>
        <authorList>
            <person name="Reynolds N.K."/>
            <person name="Stajich J.E."/>
            <person name="Barry K."/>
            <person name="Grigoriev I.V."/>
            <person name="Crous P."/>
            <person name="Smith M.E."/>
        </authorList>
    </citation>
    <scope>NUCLEOTIDE SEQUENCE</scope>
    <source>
        <strain evidence="1">CBS 109366</strain>
    </source>
</reference>
<dbReference type="EMBL" id="JANBUJ010004156">
    <property type="protein sequence ID" value="KAJ2758297.1"/>
    <property type="molecule type" value="Genomic_DNA"/>
</dbReference>